<keyword evidence="7" id="KW-1185">Reference proteome</keyword>
<dbReference type="OrthoDB" id="239260at2"/>
<comment type="similarity">
    <text evidence="2">Belongs to the universal stress protein A family.</text>
</comment>
<dbReference type="InterPro" id="IPR006016">
    <property type="entry name" value="UspA"/>
</dbReference>
<name>F9UF96_9GAMM</name>
<dbReference type="GO" id="GO:0005737">
    <property type="term" value="C:cytoplasm"/>
    <property type="evidence" value="ECO:0007669"/>
    <property type="project" value="UniProtKB-SubCell"/>
</dbReference>
<dbReference type="Gene3D" id="3.40.50.12370">
    <property type="match status" value="1"/>
</dbReference>
<evidence type="ECO:0000256" key="4">
    <source>
        <dbReference type="ARBA" id="ARBA00037131"/>
    </source>
</evidence>
<comment type="function">
    <text evidence="4">Required for resistance to DNA-damaging agents.</text>
</comment>
<dbReference type="PANTHER" id="PTHR47892:SF1">
    <property type="entry name" value="UNIVERSAL STRESS PROTEIN E"/>
    <property type="match status" value="1"/>
</dbReference>
<protein>
    <submittedName>
        <fullName evidence="6">UspA domain-containing protein</fullName>
    </submittedName>
</protein>
<dbReference type="Proteomes" id="UP000005459">
    <property type="component" value="Unassembled WGS sequence"/>
</dbReference>
<dbReference type="SUPFAM" id="SSF52402">
    <property type="entry name" value="Adenine nucleotide alpha hydrolases-like"/>
    <property type="match status" value="1"/>
</dbReference>
<evidence type="ECO:0000256" key="3">
    <source>
        <dbReference type="ARBA" id="ARBA00022490"/>
    </source>
</evidence>
<gene>
    <name evidence="6" type="ORF">ThimaDRAFT_3599</name>
</gene>
<comment type="subcellular location">
    <subcellularLocation>
        <location evidence="1">Cytoplasm</location>
    </subcellularLocation>
</comment>
<dbReference type="STRING" id="768671.ThimaDRAFT_3599"/>
<dbReference type="PANTHER" id="PTHR47892">
    <property type="entry name" value="UNIVERSAL STRESS PROTEIN E"/>
    <property type="match status" value="1"/>
</dbReference>
<dbReference type="Pfam" id="PF00582">
    <property type="entry name" value="Usp"/>
    <property type="match status" value="1"/>
</dbReference>
<sequence length="77" mass="8138">MDFLKPKTHLLRGEARRKIPTLARKLGADLVVMGTVGRGGIPGLLMGNTAEAILQQVDCSVLAIKPPGFVTAVELEG</sequence>
<proteinExistence type="inferred from homology"/>
<feature type="domain" description="UspA" evidence="5">
    <location>
        <begin position="5"/>
        <end position="65"/>
    </location>
</feature>
<dbReference type="eggNOG" id="COG0589">
    <property type="taxonomic scope" value="Bacteria"/>
</dbReference>
<evidence type="ECO:0000313" key="7">
    <source>
        <dbReference type="Proteomes" id="UP000005459"/>
    </source>
</evidence>
<dbReference type="PATRIC" id="fig|768671.3.peg.3801"/>
<dbReference type="EMBL" id="AFWV01000012">
    <property type="protein sequence ID" value="EGV17133.1"/>
    <property type="molecule type" value="Genomic_DNA"/>
</dbReference>
<dbReference type="RefSeq" id="WP_007194471.1">
    <property type="nucleotide sequence ID" value="NZ_AFWV01000012.1"/>
</dbReference>
<evidence type="ECO:0000313" key="6">
    <source>
        <dbReference type="EMBL" id="EGV17133.1"/>
    </source>
</evidence>
<reference evidence="6 7" key="1">
    <citation type="submission" date="2011-06" db="EMBL/GenBank/DDBJ databases">
        <title>The draft genome of Thiocapsa marina 5811.</title>
        <authorList>
            <consortium name="US DOE Joint Genome Institute (JGI-PGF)"/>
            <person name="Lucas S."/>
            <person name="Han J."/>
            <person name="Cheng J.-F."/>
            <person name="Goodwin L."/>
            <person name="Pitluck S."/>
            <person name="Peters L."/>
            <person name="Land M.L."/>
            <person name="Hauser L."/>
            <person name="Vogl K."/>
            <person name="Liu Z."/>
            <person name="Imhoff J."/>
            <person name="Thiel V."/>
            <person name="Frigaard N.-U."/>
            <person name="Bryant D."/>
            <person name="Woyke T.J."/>
        </authorList>
    </citation>
    <scope>NUCLEOTIDE SEQUENCE [LARGE SCALE GENOMIC DNA]</scope>
    <source>
        <strain evidence="6 7">5811</strain>
    </source>
</reference>
<dbReference type="AlphaFoldDB" id="F9UF96"/>
<evidence type="ECO:0000259" key="5">
    <source>
        <dbReference type="Pfam" id="PF00582"/>
    </source>
</evidence>
<dbReference type="InterPro" id="IPR006015">
    <property type="entry name" value="Universal_stress_UspA"/>
</dbReference>
<evidence type="ECO:0000256" key="2">
    <source>
        <dbReference type="ARBA" id="ARBA00008791"/>
    </source>
</evidence>
<evidence type="ECO:0000256" key="1">
    <source>
        <dbReference type="ARBA" id="ARBA00004496"/>
    </source>
</evidence>
<accession>F9UF96</accession>
<keyword evidence="3" id="KW-0963">Cytoplasm</keyword>
<dbReference type="PRINTS" id="PR01438">
    <property type="entry name" value="UNVRSLSTRESS"/>
</dbReference>
<organism evidence="6 7">
    <name type="scientific">Thiocapsa marina 5811</name>
    <dbReference type="NCBI Taxonomy" id="768671"/>
    <lineage>
        <taxon>Bacteria</taxon>
        <taxon>Pseudomonadati</taxon>
        <taxon>Pseudomonadota</taxon>
        <taxon>Gammaproteobacteria</taxon>
        <taxon>Chromatiales</taxon>
        <taxon>Chromatiaceae</taxon>
        <taxon>Thiocapsa</taxon>
    </lineage>
</organism>